<evidence type="ECO:0000256" key="2">
    <source>
        <dbReference type="ARBA" id="ARBA00022963"/>
    </source>
</evidence>
<dbReference type="PROSITE" id="PS51635">
    <property type="entry name" value="PNPLA"/>
    <property type="match status" value="1"/>
</dbReference>
<evidence type="ECO:0000259" key="7">
    <source>
        <dbReference type="PROSITE" id="PS51635"/>
    </source>
</evidence>
<evidence type="ECO:0000256" key="5">
    <source>
        <dbReference type="RuleBase" id="RU361262"/>
    </source>
</evidence>
<keyword evidence="6" id="KW-0812">Transmembrane</keyword>
<comment type="caution">
    <text evidence="8">The sequence shown here is derived from an EMBL/GenBank/DDBJ whole genome shotgun (WGS) entry which is preliminary data.</text>
</comment>
<organism evidence="8 9">
    <name type="scientific">Hibiscus syriacus</name>
    <name type="common">Rose of Sharon</name>
    <dbReference type="NCBI Taxonomy" id="106335"/>
    <lineage>
        <taxon>Eukaryota</taxon>
        <taxon>Viridiplantae</taxon>
        <taxon>Streptophyta</taxon>
        <taxon>Embryophyta</taxon>
        <taxon>Tracheophyta</taxon>
        <taxon>Spermatophyta</taxon>
        <taxon>Magnoliopsida</taxon>
        <taxon>eudicotyledons</taxon>
        <taxon>Gunneridae</taxon>
        <taxon>Pentapetalae</taxon>
        <taxon>rosids</taxon>
        <taxon>malvids</taxon>
        <taxon>Malvales</taxon>
        <taxon>Malvaceae</taxon>
        <taxon>Malvoideae</taxon>
        <taxon>Hibiscus</taxon>
    </lineage>
</organism>
<dbReference type="Proteomes" id="UP000436088">
    <property type="component" value="Unassembled WGS sequence"/>
</dbReference>
<dbReference type="PANTHER" id="PTHR32176">
    <property type="entry name" value="XYLOSE ISOMERASE"/>
    <property type="match status" value="1"/>
</dbReference>
<dbReference type="EC" id="3.1.1.-" evidence="5"/>
<feature type="active site" description="Proton acceptor" evidence="4">
    <location>
        <position position="292"/>
    </location>
</feature>
<dbReference type="GO" id="GO:0016042">
    <property type="term" value="P:lipid catabolic process"/>
    <property type="evidence" value="ECO:0007669"/>
    <property type="project" value="UniProtKB-UniRule"/>
</dbReference>
<keyword evidence="3 4" id="KW-0443">Lipid metabolism</keyword>
<protein>
    <recommendedName>
        <fullName evidence="5">Patatin</fullName>
        <ecNumber evidence="5">3.1.1.-</ecNumber>
    </recommendedName>
</protein>
<comment type="function">
    <text evidence="5">Lipolytic acyl hydrolase (LAH).</text>
</comment>
<keyword evidence="4 5" id="KW-0378">Hydrolase</keyword>
<comment type="caution">
    <text evidence="4">Lacks conserved residue(s) required for the propagation of feature annotation.</text>
</comment>
<dbReference type="Gene3D" id="3.40.1090.10">
    <property type="entry name" value="Cytosolic phospholipase A2 catalytic domain"/>
    <property type="match status" value="1"/>
</dbReference>
<evidence type="ECO:0000256" key="6">
    <source>
        <dbReference type="SAM" id="Phobius"/>
    </source>
</evidence>
<feature type="active site" description="Nucleophile" evidence="4">
    <location>
        <position position="127"/>
    </location>
</feature>
<dbReference type="Pfam" id="PF01734">
    <property type="entry name" value="Patatin"/>
    <property type="match status" value="1"/>
</dbReference>
<keyword evidence="9" id="KW-1185">Reference proteome</keyword>
<comment type="domain">
    <text evidence="5">The nitrogen atoms of the two glycine residues in the GGXR motif define the oxyanion hole, and stabilize the oxyanion that forms during the nucleophilic attack by the catalytic serine during substrate cleavage.</text>
</comment>
<reference evidence="8" key="1">
    <citation type="submission" date="2019-09" db="EMBL/GenBank/DDBJ databases">
        <title>Draft genome information of white flower Hibiscus syriacus.</title>
        <authorList>
            <person name="Kim Y.-M."/>
        </authorList>
    </citation>
    <scope>NUCLEOTIDE SEQUENCE [LARGE SCALE GENOMIC DNA]</scope>
    <source>
        <strain evidence="8">YM2019G1</strain>
    </source>
</reference>
<evidence type="ECO:0000256" key="3">
    <source>
        <dbReference type="ARBA" id="ARBA00023098"/>
    </source>
</evidence>
<feature type="domain" description="PNPLA" evidence="7">
    <location>
        <begin position="90"/>
        <end position="305"/>
    </location>
</feature>
<name>A0A6A2WTP8_HIBSY</name>
<gene>
    <name evidence="8" type="ORF">F3Y22_tig00112738pilonHSYRG00061</name>
</gene>
<dbReference type="PANTHER" id="PTHR32176:SF116">
    <property type="entry name" value="PATATIN"/>
    <property type="match status" value="1"/>
</dbReference>
<feature type="transmembrane region" description="Helical" evidence="6">
    <location>
        <begin position="6"/>
        <end position="31"/>
    </location>
</feature>
<evidence type="ECO:0000313" key="8">
    <source>
        <dbReference type="EMBL" id="KAE8664693.1"/>
    </source>
</evidence>
<proteinExistence type="inferred from homology"/>
<feature type="short sequence motif" description="GXSXG" evidence="4">
    <location>
        <begin position="125"/>
        <end position="129"/>
    </location>
</feature>
<dbReference type="EMBL" id="VEPZ02001641">
    <property type="protein sequence ID" value="KAE8664693.1"/>
    <property type="molecule type" value="Genomic_DNA"/>
</dbReference>
<evidence type="ECO:0000256" key="1">
    <source>
        <dbReference type="ARBA" id="ARBA00010240"/>
    </source>
</evidence>
<evidence type="ECO:0000256" key="4">
    <source>
        <dbReference type="PROSITE-ProRule" id="PRU01161"/>
    </source>
</evidence>
<sequence length="329" mass="36798">MATGKLFIYLLSYNMVMGIIIFSIIPSSLWIDFRWKTYNSSQHPWWGSEPLSLLSFLPSLNLSFRLVDITLHISKVNTLVSDFAGICTEIRVTSVHMQSLLSFFLEQELDGDNARIADYFDFIAGTSTGGLVTAMLTAPNRNNWLLFSAKKISTDFIFKRVQTSSLKNHNTTTTSRNVDIGASLRVCRGLYSLDRKCDIGSKYDGLYLHNKINEMLGEKSLSETLTNVVIPSFDIKLLQPIVFSTLKARRDDSENASLSDFCISTSAAPYFLPPYYFEINSSKGTKKFNLADGSVAVNNSSSFGALSNTELPSDAEEYADKWKTITFTC</sequence>
<dbReference type="GO" id="GO:0047372">
    <property type="term" value="F:monoacylglycerol lipase activity"/>
    <property type="evidence" value="ECO:0007669"/>
    <property type="project" value="TreeGrafter"/>
</dbReference>
<dbReference type="SUPFAM" id="SSF52151">
    <property type="entry name" value="FabD/lysophospholipase-like"/>
    <property type="match status" value="1"/>
</dbReference>
<dbReference type="InterPro" id="IPR016035">
    <property type="entry name" value="Acyl_Trfase/lysoPLipase"/>
</dbReference>
<keyword evidence="6" id="KW-1133">Transmembrane helix</keyword>
<comment type="similarity">
    <text evidence="1 5">Belongs to the patatin family.</text>
</comment>
<accession>A0A6A2WTP8</accession>
<keyword evidence="6" id="KW-0472">Membrane</keyword>
<dbReference type="InterPro" id="IPR002641">
    <property type="entry name" value="PNPLA_dom"/>
</dbReference>
<dbReference type="AlphaFoldDB" id="A0A6A2WTP8"/>
<keyword evidence="2 4" id="KW-0442">Lipid degradation</keyword>
<evidence type="ECO:0000313" key="9">
    <source>
        <dbReference type="Proteomes" id="UP000436088"/>
    </source>
</evidence>
<dbReference type="GO" id="GO:0004620">
    <property type="term" value="F:phospholipase activity"/>
    <property type="evidence" value="ECO:0007669"/>
    <property type="project" value="TreeGrafter"/>
</dbReference>